<evidence type="ECO:0000256" key="2">
    <source>
        <dbReference type="ARBA" id="ARBA00022801"/>
    </source>
</evidence>
<feature type="compositionally biased region" description="Low complexity" evidence="7">
    <location>
        <begin position="582"/>
        <end position="592"/>
    </location>
</feature>
<keyword evidence="2 5" id="KW-0378">Hydrolase</keyword>
<feature type="signal peptide" evidence="6">
    <location>
        <begin position="1"/>
        <end position="27"/>
    </location>
</feature>
<feature type="compositionally biased region" description="Basic and acidic residues" evidence="7">
    <location>
        <begin position="593"/>
        <end position="618"/>
    </location>
</feature>
<dbReference type="SUPFAM" id="SSF52151">
    <property type="entry name" value="FabD/lysophospholipase-like"/>
    <property type="match status" value="1"/>
</dbReference>
<comment type="catalytic activity">
    <reaction evidence="6">
        <text>a 1-acyl-sn-glycero-3-phosphocholine + H2O = sn-glycerol 3-phosphocholine + a fatty acid + H(+)</text>
        <dbReference type="Rhea" id="RHEA:15177"/>
        <dbReference type="ChEBI" id="CHEBI:15377"/>
        <dbReference type="ChEBI" id="CHEBI:15378"/>
        <dbReference type="ChEBI" id="CHEBI:16870"/>
        <dbReference type="ChEBI" id="CHEBI:28868"/>
        <dbReference type="ChEBI" id="CHEBI:58168"/>
        <dbReference type="EC" id="3.1.1.5"/>
    </reaction>
</comment>
<dbReference type="PANTHER" id="PTHR10728:SF40">
    <property type="entry name" value="PATATIN FAMILY PROTEIN"/>
    <property type="match status" value="1"/>
</dbReference>
<evidence type="ECO:0000256" key="7">
    <source>
        <dbReference type="SAM" id="MobiDB-lite"/>
    </source>
</evidence>
<dbReference type="GO" id="GO:0046475">
    <property type="term" value="P:glycerophospholipid catabolic process"/>
    <property type="evidence" value="ECO:0007669"/>
    <property type="project" value="TreeGrafter"/>
</dbReference>
<dbReference type="Proteomes" id="UP000664534">
    <property type="component" value="Unassembled WGS sequence"/>
</dbReference>
<feature type="chain" id="PRO_5034805263" description="Lysophospholipase" evidence="6">
    <location>
        <begin position="28"/>
        <end position="757"/>
    </location>
</feature>
<feature type="region of interest" description="Disordered" evidence="7">
    <location>
        <begin position="32"/>
        <end position="71"/>
    </location>
</feature>
<sequence>MKQRIGSLIVGSSVVFALSSILNPSIARHNDSGSIKKWPKTQPVISKRSPRESKKQQGTDAKTPIESQDDGIPLFEDEDSAAWASFSLSVAIAREFLSSVQWTTLGDKITDRLIPKWAHDLPDYVAKLQREMNMARGSLAEEIWQEAQDQDIHPEIALSAKVRLGKDLCSDELAFVRRRKKCTTRALAKYLEIPEADVDPEDVPTIAAQEAGLFDCATYTAGVSGSCWLQILYNSSLGGRRLDQVIEHLKKRISIHIAYPPSFLDLCTRAPTNKFLLAGLVERLKGDPQANFGVVDVYGLLLASRLMIPRDELSVDDRDLKLSNQRFYLSSGQNPLPIYAAVRHEIPLEEQKTEDEKVKGETTDTTKKKAKQEAWFQWFEFTPYELFCEEFEAGIPSWSIGRHFETGRSVNRDNMLPIPELRVPLLMGIWGSAFCATLAHYYKEVRPVLKGLVGFGGIDALIDEKEDDLIKLHPIEPGTIPNFARGLGNQLPSTCPKSIFDDEYLELMDAGMSNNLPLYPLLRKDRSVDIIVCFDASANIKQENWLSVAEGYATQRGVKGWPVGAGWPRAEDETKTELDAADAATAQQAAGKTAEKREEQRGRSQKIADDQVAKGEVQKSGETDLGYCNVWVGTSMDHEYDKPPQSTRVAPDSDWKLLAPEAGITVIYFPFLRNPKVGGVDPDTSPCLSTWNFIYSSQEIDEVVALARANFEAGRDQTKKTVRAVYERKKVKRLEAEEKEKIRWWKRHLRAHGDNFQ</sequence>
<keyword evidence="10" id="KW-1185">Reference proteome</keyword>
<dbReference type="EMBL" id="CAJPDT010000009">
    <property type="protein sequence ID" value="CAF9911995.1"/>
    <property type="molecule type" value="Genomic_DNA"/>
</dbReference>
<dbReference type="GO" id="GO:0005829">
    <property type="term" value="C:cytosol"/>
    <property type="evidence" value="ECO:0007669"/>
    <property type="project" value="TreeGrafter"/>
</dbReference>
<evidence type="ECO:0000259" key="8">
    <source>
        <dbReference type="PROSITE" id="PS51210"/>
    </source>
</evidence>
<dbReference type="OrthoDB" id="6121437at2759"/>
<comment type="similarity">
    <text evidence="1 6">Belongs to the lysophospholipase family.</text>
</comment>
<comment type="caution">
    <text evidence="9">The sequence shown here is derived from an EMBL/GenBank/DDBJ whole genome shotgun (WGS) entry which is preliminary data.</text>
</comment>
<evidence type="ECO:0000256" key="4">
    <source>
        <dbReference type="ARBA" id="ARBA00023098"/>
    </source>
</evidence>
<protein>
    <recommendedName>
        <fullName evidence="6">Lysophospholipase</fullName>
        <ecNumber evidence="6">3.1.1.5</ecNumber>
    </recommendedName>
</protein>
<evidence type="ECO:0000256" key="5">
    <source>
        <dbReference type="PROSITE-ProRule" id="PRU00555"/>
    </source>
</evidence>
<dbReference type="PANTHER" id="PTHR10728">
    <property type="entry name" value="CYTOSOLIC PHOSPHOLIPASE A2"/>
    <property type="match status" value="1"/>
</dbReference>
<dbReference type="Gene3D" id="3.40.1090.10">
    <property type="entry name" value="Cytosolic phospholipase A2 catalytic domain"/>
    <property type="match status" value="1"/>
</dbReference>
<feature type="domain" description="PLA2c" evidence="8">
    <location>
        <begin position="103"/>
        <end position="757"/>
    </location>
</feature>
<keyword evidence="6" id="KW-0732">Signal</keyword>
<evidence type="ECO:0000313" key="9">
    <source>
        <dbReference type="EMBL" id="CAF9911995.1"/>
    </source>
</evidence>
<evidence type="ECO:0000256" key="1">
    <source>
        <dbReference type="ARBA" id="ARBA00008780"/>
    </source>
</evidence>
<dbReference type="EC" id="3.1.1.5" evidence="6"/>
<proteinExistence type="inferred from homology"/>
<keyword evidence="3 5" id="KW-0442">Lipid degradation</keyword>
<organism evidence="9 10">
    <name type="scientific">Imshaugia aleurites</name>
    <dbReference type="NCBI Taxonomy" id="172621"/>
    <lineage>
        <taxon>Eukaryota</taxon>
        <taxon>Fungi</taxon>
        <taxon>Dikarya</taxon>
        <taxon>Ascomycota</taxon>
        <taxon>Pezizomycotina</taxon>
        <taxon>Lecanoromycetes</taxon>
        <taxon>OSLEUM clade</taxon>
        <taxon>Lecanoromycetidae</taxon>
        <taxon>Lecanorales</taxon>
        <taxon>Lecanorineae</taxon>
        <taxon>Parmeliaceae</taxon>
        <taxon>Imshaugia</taxon>
    </lineage>
</organism>
<evidence type="ECO:0000313" key="10">
    <source>
        <dbReference type="Proteomes" id="UP000664534"/>
    </source>
</evidence>
<dbReference type="AlphaFoldDB" id="A0A8H3I938"/>
<name>A0A8H3I938_9LECA</name>
<evidence type="ECO:0000256" key="3">
    <source>
        <dbReference type="ARBA" id="ARBA00022963"/>
    </source>
</evidence>
<gene>
    <name evidence="9" type="ORF">IMSHALPRED_010671</name>
</gene>
<dbReference type="GO" id="GO:0004623">
    <property type="term" value="F:phospholipase A2 activity"/>
    <property type="evidence" value="ECO:0007669"/>
    <property type="project" value="TreeGrafter"/>
</dbReference>
<dbReference type="SMART" id="SM00022">
    <property type="entry name" value="PLAc"/>
    <property type="match status" value="1"/>
</dbReference>
<dbReference type="InterPro" id="IPR016035">
    <property type="entry name" value="Acyl_Trfase/lysoPLipase"/>
</dbReference>
<accession>A0A8H3I938</accession>
<feature type="region of interest" description="Disordered" evidence="7">
    <location>
        <begin position="582"/>
        <end position="618"/>
    </location>
</feature>
<keyword evidence="4 5" id="KW-0443">Lipid metabolism</keyword>
<dbReference type="GO" id="GO:0004622">
    <property type="term" value="F:phosphatidylcholine lysophospholipase activity"/>
    <property type="evidence" value="ECO:0007669"/>
    <property type="project" value="UniProtKB-EC"/>
</dbReference>
<reference evidence="9" key="1">
    <citation type="submission" date="2021-03" db="EMBL/GenBank/DDBJ databases">
        <authorList>
            <person name="Tagirdzhanova G."/>
        </authorList>
    </citation>
    <scope>NUCLEOTIDE SEQUENCE</scope>
</reference>
<dbReference type="InterPro" id="IPR002642">
    <property type="entry name" value="LysoPLipase_cat_dom"/>
</dbReference>
<dbReference type="PROSITE" id="PS51210">
    <property type="entry name" value="PLA2C"/>
    <property type="match status" value="1"/>
</dbReference>
<dbReference type="Pfam" id="PF01735">
    <property type="entry name" value="PLA2_B"/>
    <property type="match status" value="1"/>
</dbReference>
<evidence type="ECO:0000256" key="6">
    <source>
        <dbReference type="RuleBase" id="RU362103"/>
    </source>
</evidence>